<evidence type="ECO:0000256" key="4">
    <source>
        <dbReference type="ARBA" id="ARBA00022989"/>
    </source>
</evidence>
<comment type="caution">
    <text evidence="8">The sequence shown here is derived from an EMBL/GenBank/DDBJ whole genome shotgun (WGS) entry which is preliminary data.</text>
</comment>
<comment type="similarity">
    <text evidence="2 6">Belongs to the CDC50/LEM3 family.</text>
</comment>
<organism evidence="8 9">
    <name type="scientific">Hypsibius exemplaris</name>
    <name type="common">Freshwater tardigrade</name>
    <dbReference type="NCBI Taxonomy" id="2072580"/>
    <lineage>
        <taxon>Eukaryota</taxon>
        <taxon>Metazoa</taxon>
        <taxon>Ecdysozoa</taxon>
        <taxon>Tardigrada</taxon>
        <taxon>Eutardigrada</taxon>
        <taxon>Parachela</taxon>
        <taxon>Hypsibioidea</taxon>
        <taxon>Hypsibiidae</taxon>
        <taxon>Hypsibius</taxon>
    </lineage>
</organism>
<sequence>MGRSDHYTDFNQQRKAAWKPDLEPKTVLFSFLGIGLCFIPIGLGLLMASDSVQEKVLDYTYCLRVPQLDDLTLAGPASSYLTCAGYSAYGRCVCEVSLPLPEGLQGNVVIFYALSRFYQNHRHFLKSKDELQLLGQVGPVSSNCYPFDYRNGSTIVPCGSFANALFNDSIQLLSNNQPIPLAKTGLAWSGEKALFKNPQGHALNESYANYVAPPAWTKNIWDLDPETAFNNGLENEDFIIWMRPSAFPNFRKIFRRLDQSVGPYSDGLPAGNYTFQIEYNYPVIGYGGRKFLVVSNASAFGGKNPFLGYAYIATGSCLVLLALVLFIVHVKWGIREDEAIDVRKTDPYYF</sequence>
<accession>A0A1W0X0D7</accession>
<proteinExistence type="inferred from homology"/>
<dbReference type="InterPro" id="IPR005045">
    <property type="entry name" value="CDC50/LEM3_fam"/>
</dbReference>
<dbReference type="Proteomes" id="UP000192578">
    <property type="component" value="Unassembled WGS sequence"/>
</dbReference>
<feature type="transmembrane region" description="Helical" evidence="7">
    <location>
        <begin position="27"/>
        <end position="48"/>
    </location>
</feature>
<dbReference type="AlphaFoldDB" id="A0A1W0X0D7"/>
<evidence type="ECO:0000256" key="3">
    <source>
        <dbReference type="ARBA" id="ARBA00022692"/>
    </source>
</evidence>
<dbReference type="GO" id="GO:0005886">
    <property type="term" value="C:plasma membrane"/>
    <property type="evidence" value="ECO:0007669"/>
    <property type="project" value="TreeGrafter"/>
</dbReference>
<dbReference type="GO" id="GO:0005783">
    <property type="term" value="C:endoplasmic reticulum"/>
    <property type="evidence" value="ECO:0007669"/>
    <property type="project" value="TreeGrafter"/>
</dbReference>
<evidence type="ECO:0000313" key="8">
    <source>
        <dbReference type="EMBL" id="OQV20929.1"/>
    </source>
</evidence>
<dbReference type="GO" id="GO:0005794">
    <property type="term" value="C:Golgi apparatus"/>
    <property type="evidence" value="ECO:0007669"/>
    <property type="project" value="TreeGrafter"/>
</dbReference>
<evidence type="ECO:0000256" key="6">
    <source>
        <dbReference type="PIRNR" id="PIRNR015840"/>
    </source>
</evidence>
<keyword evidence="5 6" id="KW-0472">Membrane</keyword>
<evidence type="ECO:0000256" key="1">
    <source>
        <dbReference type="ARBA" id="ARBA00004141"/>
    </source>
</evidence>
<protein>
    <submittedName>
        <fullName evidence="8">Cell cycle control protein 50A</fullName>
    </submittedName>
</protein>
<reference evidence="9" key="1">
    <citation type="submission" date="2017-01" db="EMBL/GenBank/DDBJ databases">
        <title>Comparative genomics of anhydrobiosis in the tardigrade Hypsibius dujardini.</title>
        <authorList>
            <person name="Yoshida Y."/>
            <person name="Koutsovoulos G."/>
            <person name="Laetsch D."/>
            <person name="Stevens L."/>
            <person name="Kumar S."/>
            <person name="Horikawa D."/>
            <person name="Ishino K."/>
            <person name="Komine S."/>
            <person name="Tomita M."/>
            <person name="Blaxter M."/>
            <person name="Arakawa K."/>
        </authorList>
    </citation>
    <scope>NUCLEOTIDE SEQUENCE [LARGE SCALE GENOMIC DNA]</scope>
    <source>
        <strain evidence="9">Z151</strain>
    </source>
</reference>
<evidence type="ECO:0000256" key="7">
    <source>
        <dbReference type="SAM" id="Phobius"/>
    </source>
</evidence>
<dbReference type="PANTHER" id="PTHR10926">
    <property type="entry name" value="CELL CYCLE CONTROL PROTEIN 50"/>
    <property type="match status" value="1"/>
</dbReference>
<keyword evidence="3 7" id="KW-0812">Transmembrane</keyword>
<dbReference type="Pfam" id="PF03381">
    <property type="entry name" value="CDC50"/>
    <property type="match status" value="1"/>
</dbReference>
<keyword evidence="4 7" id="KW-1133">Transmembrane helix</keyword>
<gene>
    <name evidence="8" type="ORF">BV898_05004</name>
</gene>
<dbReference type="OrthoDB" id="340608at2759"/>
<keyword evidence="9" id="KW-1185">Reference proteome</keyword>
<evidence type="ECO:0000256" key="5">
    <source>
        <dbReference type="ARBA" id="ARBA00023136"/>
    </source>
</evidence>
<dbReference type="PIRSF" id="PIRSF015840">
    <property type="entry name" value="DUF284_TM_euk"/>
    <property type="match status" value="1"/>
</dbReference>
<name>A0A1W0X0D7_HYPEX</name>
<dbReference type="PANTHER" id="PTHR10926:SF0">
    <property type="entry name" value="CDC50, ISOFORM A"/>
    <property type="match status" value="1"/>
</dbReference>
<feature type="transmembrane region" description="Helical" evidence="7">
    <location>
        <begin position="306"/>
        <end position="328"/>
    </location>
</feature>
<dbReference type="EMBL" id="MTYJ01000026">
    <property type="protein sequence ID" value="OQV20929.1"/>
    <property type="molecule type" value="Genomic_DNA"/>
</dbReference>
<comment type="subcellular location">
    <subcellularLocation>
        <location evidence="1">Membrane</location>
        <topology evidence="1">Multi-pass membrane protein</topology>
    </subcellularLocation>
</comment>
<evidence type="ECO:0000313" key="9">
    <source>
        <dbReference type="Proteomes" id="UP000192578"/>
    </source>
</evidence>
<evidence type="ECO:0000256" key="2">
    <source>
        <dbReference type="ARBA" id="ARBA00009457"/>
    </source>
</evidence>